<sequence length="75" mass="7937">MILAGATGDFNNGGPNLGILAATIIFSAFIDLQIINVIHKLGMKRSLLIVILVLIPITAALYMLGQNMSSLISLI</sequence>
<accession>A0A0F8VDG1</accession>
<proteinExistence type="predicted"/>
<keyword evidence="1" id="KW-0472">Membrane</keyword>
<evidence type="ECO:0000256" key="1">
    <source>
        <dbReference type="SAM" id="Phobius"/>
    </source>
</evidence>
<organism evidence="2">
    <name type="scientific">marine sediment metagenome</name>
    <dbReference type="NCBI Taxonomy" id="412755"/>
    <lineage>
        <taxon>unclassified sequences</taxon>
        <taxon>metagenomes</taxon>
        <taxon>ecological metagenomes</taxon>
    </lineage>
</organism>
<keyword evidence="1" id="KW-0812">Transmembrane</keyword>
<dbReference type="EMBL" id="LAZR01070330">
    <property type="protein sequence ID" value="KKK42387.1"/>
    <property type="molecule type" value="Genomic_DNA"/>
</dbReference>
<name>A0A0F8VDG1_9ZZZZ</name>
<gene>
    <name evidence="2" type="ORF">LCGC14_1975410</name>
</gene>
<comment type="caution">
    <text evidence="2">The sequence shown here is derived from an EMBL/GenBank/DDBJ whole genome shotgun (WGS) entry which is preliminary data.</text>
</comment>
<keyword evidence="1" id="KW-1133">Transmembrane helix</keyword>
<protein>
    <submittedName>
        <fullName evidence="2">Uncharacterized protein</fullName>
    </submittedName>
</protein>
<feature type="transmembrane region" description="Helical" evidence="1">
    <location>
        <begin position="17"/>
        <end position="35"/>
    </location>
</feature>
<dbReference type="AlphaFoldDB" id="A0A0F8VDG1"/>
<feature type="transmembrane region" description="Helical" evidence="1">
    <location>
        <begin position="47"/>
        <end position="65"/>
    </location>
</feature>
<reference evidence="2" key="1">
    <citation type="journal article" date="2015" name="Nature">
        <title>Complex archaea that bridge the gap between prokaryotes and eukaryotes.</title>
        <authorList>
            <person name="Spang A."/>
            <person name="Saw J.H."/>
            <person name="Jorgensen S.L."/>
            <person name="Zaremba-Niedzwiedzka K."/>
            <person name="Martijn J."/>
            <person name="Lind A.E."/>
            <person name="van Eijk R."/>
            <person name="Schleper C."/>
            <person name="Guy L."/>
            <person name="Ettema T.J."/>
        </authorList>
    </citation>
    <scope>NUCLEOTIDE SEQUENCE</scope>
</reference>
<evidence type="ECO:0000313" key="2">
    <source>
        <dbReference type="EMBL" id="KKK42387.1"/>
    </source>
</evidence>